<feature type="transmembrane region" description="Helical" evidence="6">
    <location>
        <begin position="311"/>
        <end position="334"/>
    </location>
</feature>
<keyword evidence="9" id="KW-1185">Reference proteome</keyword>
<name>A0A2N8ZCT1_9VIBR</name>
<feature type="transmembrane region" description="Helical" evidence="6">
    <location>
        <begin position="415"/>
        <end position="439"/>
    </location>
</feature>
<feature type="transmembrane region" description="Helical" evidence="6">
    <location>
        <begin position="285"/>
        <end position="304"/>
    </location>
</feature>
<dbReference type="Pfam" id="PF00753">
    <property type="entry name" value="Lactamase_B"/>
    <property type="match status" value="1"/>
</dbReference>
<dbReference type="InterPro" id="IPR036866">
    <property type="entry name" value="RibonucZ/Hydroxyglut_hydro"/>
</dbReference>
<feature type="transmembrane region" description="Helical" evidence="6">
    <location>
        <begin position="385"/>
        <end position="403"/>
    </location>
</feature>
<dbReference type="InterPro" id="IPR004797">
    <property type="entry name" value="Competence_ComEC/Rec2"/>
</dbReference>
<evidence type="ECO:0000256" key="4">
    <source>
        <dbReference type="ARBA" id="ARBA00022989"/>
    </source>
</evidence>
<dbReference type="RefSeq" id="WP_102522325.1">
    <property type="nucleotide sequence ID" value="NZ_LT960611.1"/>
</dbReference>
<evidence type="ECO:0000313" key="9">
    <source>
        <dbReference type="Proteomes" id="UP000235828"/>
    </source>
</evidence>
<sequence length="770" mass="86974">MMAHFSCWTMVSFIALVCSSALWTTMPHPSWLIPLGILIPITLLTPFLGFLRGILFAVFVVLSHASLYQQQIDVLFDGSQDTTITGQIDSFFKPLTHGYQSSFVVNQLNNRPLPIYYKPRLQILWPNGEILSNQGELPQLGERWRLDVTLKPVLGRLNIAGFDKEKHYLTQGWHANAVVKSAQRVDNRASLRAKLHAQLIRQSEDLDSHAYLLALTFGDRRGLSSDDWEHLKNSGLVHLMAISGLHIGLAFAVGYWLGIAVNMLLMLPIYPNLKYRRFGLHFLPWLPWCIGVAFAFGYAWLAGFSLPTQRALFMCSILVFFHSVGLYFNAWKVILICLSSLLILDPFAVMSSGFWMSFCAVAVIYLFIGIHKFRGGWRGRIKQLFCFQFWILVGMLPISIYLFQGFSGLAPFYNLLFVPMVGVLVMPLIAVGLFCMPYFPLVAQMIWTGVDIALWPIVHSMTYASDAWLNIGSQWTALSVLPLLLVSCYLIFNRMQLMVVCAVFMLTLWPYRSREGWYLHVLDVGHGLAVLIERQGEAVLYDTGLAWPGGSYVQSVVQPVLKTLAIHELDGLILSHLDNDHAGGRDYAVKALNPKWKRASQHLPGYSSCVKGDQWHWNGLQFTVHWPPKMVKRAYNPHSCVITVDDGHTQVLLTGDIDAISEMILARNKALMRAEIMLVPHHGSATSSKGLFVNQVKPKLALASLALDNQWGMPAVQVLDQYSLVASKWMDTGTHGQITVHFKNDVYQVSSARKHLSPRWYRQTVRNRVE</sequence>
<evidence type="ECO:0000259" key="7">
    <source>
        <dbReference type="SMART" id="SM00849"/>
    </source>
</evidence>
<dbReference type="OrthoDB" id="9761531at2"/>
<dbReference type="InterPro" id="IPR035681">
    <property type="entry name" value="ComA-like_MBL"/>
</dbReference>
<dbReference type="AlphaFoldDB" id="A0A2N8ZCT1"/>
<evidence type="ECO:0000256" key="6">
    <source>
        <dbReference type="SAM" id="Phobius"/>
    </source>
</evidence>
<dbReference type="SMART" id="SM00849">
    <property type="entry name" value="Lactamase_B"/>
    <property type="match status" value="1"/>
</dbReference>
<feature type="transmembrane region" description="Helical" evidence="6">
    <location>
        <begin position="446"/>
        <end position="464"/>
    </location>
</feature>
<organism evidence="8 9">
    <name type="scientific">Vibrio tapetis subsp. tapetis</name>
    <dbReference type="NCBI Taxonomy" id="1671868"/>
    <lineage>
        <taxon>Bacteria</taxon>
        <taxon>Pseudomonadati</taxon>
        <taxon>Pseudomonadota</taxon>
        <taxon>Gammaproteobacteria</taxon>
        <taxon>Vibrionales</taxon>
        <taxon>Vibrionaceae</taxon>
        <taxon>Vibrio</taxon>
    </lineage>
</organism>
<dbReference type="Pfam" id="PF13567">
    <property type="entry name" value="DUF4131"/>
    <property type="match status" value="1"/>
</dbReference>
<dbReference type="EMBL" id="LT960611">
    <property type="protein sequence ID" value="SON49702.1"/>
    <property type="molecule type" value="Genomic_DNA"/>
</dbReference>
<dbReference type="Gene3D" id="3.60.15.10">
    <property type="entry name" value="Ribonuclease Z/Hydroxyacylglutathione hydrolase-like"/>
    <property type="match status" value="1"/>
</dbReference>
<dbReference type="KEGG" id="vta:A1723"/>
<dbReference type="InterPro" id="IPR052159">
    <property type="entry name" value="Competence_DNA_uptake"/>
</dbReference>
<dbReference type="Pfam" id="PF03772">
    <property type="entry name" value="Competence"/>
    <property type="match status" value="1"/>
</dbReference>
<feature type="transmembrane region" description="Helical" evidence="6">
    <location>
        <begin position="31"/>
        <end position="62"/>
    </location>
</feature>
<keyword evidence="3 6" id="KW-0812">Transmembrane</keyword>
<evidence type="ECO:0000313" key="8">
    <source>
        <dbReference type="EMBL" id="SON49702.1"/>
    </source>
</evidence>
<comment type="subcellular location">
    <subcellularLocation>
        <location evidence="1">Cell membrane</location>
        <topology evidence="1">Multi-pass membrane protein</topology>
    </subcellularLocation>
</comment>
<keyword evidence="5 6" id="KW-0472">Membrane</keyword>
<dbReference type="PANTHER" id="PTHR30619:SF1">
    <property type="entry name" value="RECOMBINATION PROTEIN 2"/>
    <property type="match status" value="1"/>
</dbReference>
<dbReference type="InterPro" id="IPR001279">
    <property type="entry name" value="Metallo-B-lactamas"/>
</dbReference>
<keyword evidence="2" id="KW-1003">Cell membrane</keyword>
<feature type="transmembrane region" description="Helical" evidence="6">
    <location>
        <begin position="354"/>
        <end position="373"/>
    </location>
</feature>
<reference evidence="8 9" key="1">
    <citation type="submission" date="2017-10" db="EMBL/GenBank/DDBJ databases">
        <authorList>
            <person name="Banno H."/>
            <person name="Chua N.-H."/>
        </authorList>
    </citation>
    <scope>NUCLEOTIDE SEQUENCE [LARGE SCALE GENOMIC DNA]</scope>
    <source>
        <strain evidence="8">Vibrio tapetis CECT4600</strain>
    </source>
</reference>
<evidence type="ECO:0000256" key="5">
    <source>
        <dbReference type="ARBA" id="ARBA00023136"/>
    </source>
</evidence>
<proteinExistence type="predicted"/>
<dbReference type="CDD" id="cd07731">
    <property type="entry name" value="ComA-like_MBL-fold"/>
    <property type="match status" value="1"/>
</dbReference>
<evidence type="ECO:0000256" key="2">
    <source>
        <dbReference type="ARBA" id="ARBA00022475"/>
    </source>
</evidence>
<dbReference type="GO" id="GO:0005886">
    <property type="term" value="C:plasma membrane"/>
    <property type="evidence" value="ECO:0007669"/>
    <property type="project" value="UniProtKB-SubCell"/>
</dbReference>
<dbReference type="NCBIfam" id="TIGR00361">
    <property type="entry name" value="ComEC_Rec2"/>
    <property type="match status" value="1"/>
</dbReference>
<evidence type="ECO:0000256" key="3">
    <source>
        <dbReference type="ARBA" id="ARBA00022692"/>
    </source>
</evidence>
<dbReference type="InterPro" id="IPR025405">
    <property type="entry name" value="DUF4131"/>
</dbReference>
<dbReference type="PANTHER" id="PTHR30619">
    <property type="entry name" value="DNA INTERNALIZATION/COMPETENCE PROTEIN COMEC/REC2"/>
    <property type="match status" value="1"/>
</dbReference>
<dbReference type="Proteomes" id="UP000235828">
    <property type="component" value="Chromosome A"/>
</dbReference>
<gene>
    <name evidence="8" type="ORF">VTAP4600_A1723</name>
</gene>
<dbReference type="NCBIfam" id="TIGR00360">
    <property type="entry name" value="ComEC_N-term"/>
    <property type="match status" value="1"/>
</dbReference>
<accession>A0A2N8ZCT1</accession>
<feature type="transmembrane region" description="Helical" evidence="6">
    <location>
        <begin position="239"/>
        <end position="265"/>
    </location>
</feature>
<feature type="domain" description="Metallo-beta-lactamase" evidence="7">
    <location>
        <begin position="526"/>
        <end position="707"/>
    </location>
</feature>
<dbReference type="SUPFAM" id="SSF56281">
    <property type="entry name" value="Metallo-hydrolase/oxidoreductase"/>
    <property type="match status" value="1"/>
</dbReference>
<evidence type="ECO:0000256" key="1">
    <source>
        <dbReference type="ARBA" id="ARBA00004651"/>
    </source>
</evidence>
<keyword evidence="4 6" id="KW-1133">Transmembrane helix</keyword>
<protein>
    <submittedName>
        <fullName evidence="8">Putative Competence protein ComEC/Rec2</fullName>
    </submittedName>
</protein>
<dbReference type="InterPro" id="IPR004477">
    <property type="entry name" value="ComEC_N"/>
</dbReference>
<dbReference type="GO" id="GO:0030420">
    <property type="term" value="P:establishment of competence for transformation"/>
    <property type="evidence" value="ECO:0007669"/>
    <property type="project" value="InterPro"/>
</dbReference>